<gene>
    <name evidence="3" type="ORF">OIU74_016473</name>
</gene>
<keyword evidence="2" id="KW-0067">ATP-binding</keyword>
<evidence type="ECO:0000313" key="3">
    <source>
        <dbReference type="EMBL" id="KAJ6687782.1"/>
    </source>
</evidence>
<accession>A0A9Q0SS84</accession>
<dbReference type="Pfam" id="PF00012">
    <property type="entry name" value="HSP70"/>
    <property type="match status" value="1"/>
</dbReference>
<dbReference type="AlphaFoldDB" id="A0A9Q0SS84"/>
<dbReference type="Proteomes" id="UP001151752">
    <property type="component" value="Chromosome 15W"/>
</dbReference>
<evidence type="ECO:0000313" key="4">
    <source>
        <dbReference type="Proteomes" id="UP001151752"/>
    </source>
</evidence>
<dbReference type="PRINTS" id="PR00301">
    <property type="entry name" value="HEATSHOCK70"/>
</dbReference>
<reference evidence="3" key="2">
    <citation type="journal article" date="2023" name="Int. J. Mol. Sci.">
        <title>De Novo Assembly and Annotation of 11 Diverse Shrub Willow (Salix) Genomes Reveals Novel Gene Organization in Sex-Linked Regions.</title>
        <authorList>
            <person name="Hyden B."/>
            <person name="Feng K."/>
            <person name="Yates T.B."/>
            <person name="Jawdy S."/>
            <person name="Cereghino C."/>
            <person name="Smart L.B."/>
            <person name="Muchero W."/>
        </authorList>
    </citation>
    <scope>NUCLEOTIDE SEQUENCE</scope>
    <source>
        <tissue evidence="3">Shoot tip</tissue>
    </source>
</reference>
<dbReference type="InterPro" id="IPR013126">
    <property type="entry name" value="Hsp_70_fam"/>
</dbReference>
<organism evidence="3 4">
    <name type="scientific">Salix koriyanagi</name>
    <dbReference type="NCBI Taxonomy" id="2511006"/>
    <lineage>
        <taxon>Eukaryota</taxon>
        <taxon>Viridiplantae</taxon>
        <taxon>Streptophyta</taxon>
        <taxon>Embryophyta</taxon>
        <taxon>Tracheophyta</taxon>
        <taxon>Spermatophyta</taxon>
        <taxon>Magnoliopsida</taxon>
        <taxon>eudicotyledons</taxon>
        <taxon>Gunneridae</taxon>
        <taxon>Pentapetalae</taxon>
        <taxon>rosids</taxon>
        <taxon>fabids</taxon>
        <taxon>Malpighiales</taxon>
        <taxon>Salicaceae</taxon>
        <taxon>Saliceae</taxon>
        <taxon>Salix</taxon>
    </lineage>
</organism>
<keyword evidence="1" id="KW-0547">Nucleotide-binding</keyword>
<dbReference type="GO" id="GO:0140662">
    <property type="term" value="F:ATP-dependent protein folding chaperone"/>
    <property type="evidence" value="ECO:0007669"/>
    <property type="project" value="InterPro"/>
</dbReference>
<dbReference type="SUPFAM" id="SSF53067">
    <property type="entry name" value="Actin-like ATPase domain"/>
    <property type="match status" value="1"/>
</dbReference>
<evidence type="ECO:0000256" key="1">
    <source>
        <dbReference type="ARBA" id="ARBA00022741"/>
    </source>
</evidence>
<proteinExistence type="predicted"/>
<name>A0A9Q0SS84_9ROSI</name>
<keyword evidence="4" id="KW-1185">Reference proteome</keyword>
<dbReference type="InterPro" id="IPR043129">
    <property type="entry name" value="ATPase_NBD"/>
</dbReference>
<reference evidence="3" key="1">
    <citation type="submission" date="2022-11" db="EMBL/GenBank/DDBJ databases">
        <authorList>
            <person name="Hyden B.L."/>
            <person name="Feng K."/>
            <person name="Yates T."/>
            <person name="Jawdy S."/>
            <person name="Smart L.B."/>
            <person name="Muchero W."/>
        </authorList>
    </citation>
    <scope>NUCLEOTIDE SEQUENCE</scope>
    <source>
        <tissue evidence="3">Shoot tip</tissue>
    </source>
</reference>
<keyword evidence="3" id="KW-0346">Stress response</keyword>
<evidence type="ECO:0000256" key="2">
    <source>
        <dbReference type="ARBA" id="ARBA00022840"/>
    </source>
</evidence>
<protein>
    <submittedName>
        <fullName evidence="3">HEAT SHOCK PROTEIN 70KDA</fullName>
    </submittedName>
</protein>
<dbReference type="EMBL" id="JAPFFM010000019">
    <property type="protein sequence ID" value="KAJ6687782.1"/>
    <property type="molecule type" value="Genomic_DNA"/>
</dbReference>
<dbReference type="Gene3D" id="3.30.420.40">
    <property type="match status" value="2"/>
</dbReference>
<comment type="caution">
    <text evidence="3">The sequence shown here is derived from an EMBL/GenBank/DDBJ whole genome shotgun (WGS) entry which is preliminary data.</text>
</comment>
<dbReference type="GO" id="GO:0005524">
    <property type="term" value="F:ATP binding"/>
    <property type="evidence" value="ECO:0007669"/>
    <property type="project" value="UniProtKB-KW"/>
</dbReference>
<sequence>MTSSERPWGHTRIPKVQQLLKDYFNGKEPNKGVNPDEVVAYSVAIQGGILSGEVGDETKDILLLDVAPLTLELKLCLRVKGVSQRIVGRLGNSIYLELFQLQDGSDIRG</sequence>
<dbReference type="PANTHER" id="PTHR19375">
    <property type="entry name" value="HEAT SHOCK PROTEIN 70KDA"/>
    <property type="match status" value="1"/>
</dbReference>